<dbReference type="EMBL" id="AZIL01002596">
    <property type="protein sequence ID" value="EWM21215.1"/>
    <property type="molecule type" value="Genomic_DNA"/>
</dbReference>
<dbReference type="Proteomes" id="UP000019335">
    <property type="component" value="Unassembled WGS sequence"/>
</dbReference>
<evidence type="ECO:0000313" key="1">
    <source>
        <dbReference type="EMBL" id="EWM21215.1"/>
    </source>
</evidence>
<proteinExistence type="predicted"/>
<organism evidence="1 2">
    <name type="scientific">Nannochloropsis gaditana</name>
    <dbReference type="NCBI Taxonomy" id="72520"/>
    <lineage>
        <taxon>Eukaryota</taxon>
        <taxon>Sar</taxon>
        <taxon>Stramenopiles</taxon>
        <taxon>Ochrophyta</taxon>
        <taxon>Eustigmatophyceae</taxon>
        <taxon>Eustigmatales</taxon>
        <taxon>Monodopsidaceae</taxon>
        <taxon>Nannochloropsis</taxon>
    </lineage>
</organism>
<keyword evidence="2" id="KW-1185">Reference proteome</keyword>
<gene>
    <name evidence="1" type="ORF">Naga_100429g1</name>
</gene>
<protein>
    <submittedName>
        <fullName evidence="1">Uncharacterized protein</fullName>
    </submittedName>
</protein>
<evidence type="ECO:0000313" key="2">
    <source>
        <dbReference type="Proteomes" id="UP000019335"/>
    </source>
</evidence>
<sequence>MFVETDSAPRSRAATCVRLGPLPVSQIISLRAYMTCWPTVASPRHLLSFKRHYWQLLLRRLPFFPSLLDQELDNGPRESYSVRASLRVRRTDMHLLDWQAF</sequence>
<comment type="caution">
    <text evidence="1">The sequence shown here is derived from an EMBL/GenBank/DDBJ whole genome shotgun (WGS) entry which is preliminary data.</text>
</comment>
<name>W7T2C0_9STRA</name>
<dbReference type="AlphaFoldDB" id="W7T2C0"/>
<accession>W7T2C0</accession>
<reference evidence="1 2" key="1">
    <citation type="journal article" date="2014" name="Mol. Plant">
        <title>Chromosome Scale Genome Assembly and Transcriptome Profiling of Nannochloropsis gaditana in Nitrogen Depletion.</title>
        <authorList>
            <person name="Corteggiani Carpinelli E."/>
            <person name="Telatin A."/>
            <person name="Vitulo N."/>
            <person name="Forcato C."/>
            <person name="D'Angelo M."/>
            <person name="Schiavon R."/>
            <person name="Vezzi A."/>
            <person name="Giacometti G.M."/>
            <person name="Morosinotto T."/>
            <person name="Valle G."/>
        </authorList>
    </citation>
    <scope>NUCLEOTIDE SEQUENCE [LARGE SCALE GENOMIC DNA]</scope>
    <source>
        <strain evidence="1 2">B-31</strain>
    </source>
</reference>